<dbReference type="AlphaFoldDB" id="A0A6J7ICT4"/>
<dbReference type="FunFam" id="3.90.226.10:FF:000030">
    <property type="entry name" value="Acetyl-CoA carboxylase carboxyltransferase subunit"/>
    <property type="match status" value="1"/>
</dbReference>
<evidence type="ECO:0000256" key="1">
    <source>
        <dbReference type="SAM" id="MobiDB-lite"/>
    </source>
</evidence>
<feature type="compositionally biased region" description="Basic and acidic residues" evidence="1">
    <location>
        <begin position="275"/>
        <end position="290"/>
    </location>
</feature>
<dbReference type="PROSITE" id="PS50980">
    <property type="entry name" value="COA_CT_NTER"/>
    <property type="match status" value="1"/>
</dbReference>
<gene>
    <name evidence="4" type="ORF">UFOPK3662_01082</name>
</gene>
<dbReference type="PANTHER" id="PTHR22855">
    <property type="entry name" value="ACETYL, PROPIONYL, PYRUVATE, AND GLUTACONYL CARBOXYLASE-RELATED"/>
    <property type="match status" value="1"/>
</dbReference>
<dbReference type="InterPro" id="IPR011762">
    <property type="entry name" value="COA_CT_N"/>
</dbReference>
<dbReference type="Gene3D" id="3.90.226.10">
    <property type="entry name" value="2-enoyl-CoA Hydratase, Chain A, domain 1"/>
    <property type="match status" value="2"/>
</dbReference>
<evidence type="ECO:0000259" key="2">
    <source>
        <dbReference type="PROSITE" id="PS50980"/>
    </source>
</evidence>
<reference evidence="4" key="1">
    <citation type="submission" date="2020-05" db="EMBL/GenBank/DDBJ databases">
        <authorList>
            <person name="Chiriac C."/>
            <person name="Salcher M."/>
            <person name="Ghai R."/>
            <person name="Kavagutti S V."/>
        </authorList>
    </citation>
    <scope>NUCLEOTIDE SEQUENCE</scope>
</reference>
<dbReference type="InterPro" id="IPR034733">
    <property type="entry name" value="AcCoA_carboxyl_beta"/>
</dbReference>
<evidence type="ECO:0000259" key="3">
    <source>
        <dbReference type="PROSITE" id="PS50989"/>
    </source>
</evidence>
<dbReference type="GO" id="GO:0016874">
    <property type="term" value="F:ligase activity"/>
    <property type="evidence" value="ECO:0007669"/>
    <property type="project" value="InterPro"/>
</dbReference>
<dbReference type="FunFam" id="3.90.226.10:FF:000021">
    <property type="entry name" value="Acetyl-CoA carboxylase carboxyltransferase subunit"/>
    <property type="match status" value="1"/>
</dbReference>
<dbReference type="EMBL" id="CAFBMW010000006">
    <property type="protein sequence ID" value="CAB4928595.1"/>
    <property type="molecule type" value="Genomic_DNA"/>
</dbReference>
<dbReference type="PROSITE" id="PS50989">
    <property type="entry name" value="COA_CT_CTER"/>
    <property type="match status" value="1"/>
</dbReference>
<dbReference type="InterPro" id="IPR045190">
    <property type="entry name" value="MCCB/AccD1-like"/>
</dbReference>
<feature type="region of interest" description="Disordered" evidence="1">
    <location>
        <begin position="1"/>
        <end position="21"/>
    </location>
</feature>
<proteinExistence type="predicted"/>
<dbReference type="PANTHER" id="PTHR22855:SF46">
    <property type="entry name" value="METHYLCROTONOYL-COA CARBOXYLASE"/>
    <property type="match status" value="1"/>
</dbReference>
<protein>
    <submittedName>
        <fullName evidence="4">Unannotated protein</fullName>
    </submittedName>
</protein>
<sequence>MTALGGRVADEGRGGVSRPGNREAMVEKLADLDAQHAVAVAGGGEKYVDRHHARGKLTARERIELLLDPGSAFLELSPLAAWGSDFTVGASVVTGIGVVEGVECMISANDPTVKGGASNPWTVKKIFRASQIAEENDLPTISLVESGGADLPTQKEIFIPGGRLFRDLTRASARRQPTIALVFGNSTAGGAYVPGMSDYTVFVRGGAKVFLGGPPLVKMATGEESDDESLGGAEMHARVSGLADYLAEDEHDAIRIGRRIVARLNRRPSRWSSRARNEPVSRPTDGRGLDTRPLVPHGRYSTTEGWAEPDADPEGLLDLIPTDLKEPFDPREVIVRIVDGTSERNGRPFDEFKPLYGTSLVTGWAELHGRPIGILANAQGVLFSEEAQKATQFIQLANSSHTPLLFLHNTTGYMVGKDYEQGGIIKHGAMMINAVSNSTVPHLSVIMGASYGAGNYGMNGRAFDPRFLFTWPSAKSAVMGPAQLAGVLEIVAQQSAESKGEVFDAEGFKGVKDYVEASVEEQSLPYFLSGMLYDDGVIDPRDTRTVLAICLSVIANAPIRGADRFGVFRP</sequence>
<dbReference type="InterPro" id="IPR011763">
    <property type="entry name" value="COA_CT_C"/>
</dbReference>
<feature type="domain" description="CoA carboxyltransferase C-terminal" evidence="3">
    <location>
        <begin position="308"/>
        <end position="561"/>
    </location>
</feature>
<dbReference type="InterPro" id="IPR029045">
    <property type="entry name" value="ClpP/crotonase-like_dom_sf"/>
</dbReference>
<feature type="region of interest" description="Disordered" evidence="1">
    <location>
        <begin position="267"/>
        <end position="312"/>
    </location>
</feature>
<dbReference type="SUPFAM" id="SSF52096">
    <property type="entry name" value="ClpP/crotonase"/>
    <property type="match status" value="2"/>
</dbReference>
<feature type="domain" description="CoA carboxyltransferase N-terminal" evidence="2">
    <location>
        <begin position="25"/>
        <end position="276"/>
    </location>
</feature>
<evidence type="ECO:0000313" key="4">
    <source>
        <dbReference type="EMBL" id="CAB4928595.1"/>
    </source>
</evidence>
<name>A0A6J7ICT4_9ZZZZ</name>
<organism evidence="4">
    <name type="scientific">freshwater metagenome</name>
    <dbReference type="NCBI Taxonomy" id="449393"/>
    <lineage>
        <taxon>unclassified sequences</taxon>
        <taxon>metagenomes</taxon>
        <taxon>ecological metagenomes</taxon>
    </lineage>
</organism>
<accession>A0A6J7ICT4</accession>
<dbReference type="Pfam" id="PF01039">
    <property type="entry name" value="Carboxyl_trans"/>
    <property type="match status" value="1"/>
</dbReference>